<comment type="similarity">
    <text evidence="2">Belongs to the class-II pyridoxal-phosphate-dependent aminotransferase family. BioF subfamily.</text>
</comment>
<evidence type="ECO:0000259" key="7">
    <source>
        <dbReference type="Pfam" id="PF00155"/>
    </source>
</evidence>
<comment type="cofactor">
    <cofactor evidence="1 5">
        <name>pyridoxal 5'-phosphate</name>
        <dbReference type="ChEBI" id="CHEBI:597326"/>
    </cofactor>
</comment>
<comment type="caution">
    <text evidence="8">The sequence shown here is derived from an EMBL/GenBank/DDBJ whole genome shotgun (WGS) entry which is preliminary data.</text>
</comment>
<dbReference type="AlphaFoldDB" id="A0A9P7SKD2"/>
<dbReference type="SUPFAM" id="SSF53383">
    <property type="entry name" value="PLP-dependent transferases"/>
    <property type="match status" value="1"/>
</dbReference>
<dbReference type="PANTHER" id="PTHR13693:SF77">
    <property type="entry name" value="8-AMINO-7-OXONONANOATE SYNTHASE"/>
    <property type="match status" value="1"/>
</dbReference>
<dbReference type="Proteomes" id="UP000706124">
    <property type="component" value="Unassembled WGS sequence"/>
</dbReference>
<dbReference type="GO" id="GO:0016740">
    <property type="term" value="F:transferase activity"/>
    <property type="evidence" value="ECO:0007669"/>
    <property type="project" value="UniProtKB-KW"/>
</dbReference>
<gene>
    <name evidence="8" type="ORF">E4U60_004877</name>
</gene>
<evidence type="ECO:0000256" key="4">
    <source>
        <dbReference type="ARBA" id="ARBA00022898"/>
    </source>
</evidence>
<accession>A0A9P7SKD2</accession>
<dbReference type="InterPro" id="IPR015422">
    <property type="entry name" value="PyrdxlP-dep_Trfase_small"/>
</dbReference>
<dbReference type="PANTHER" id="PTHR13693">
    <property type="entry name" value="CLASS II AMINOTRANSFERASE/8-AMINO-7-OXONONANOATE SYNTHASE"/>
    <property type="match status" value="1"/>
</dbReference>
<proteinExistence type="inferred from homology"/>
<evidence type="ECO:0000256" key="6">
    <source>
        <dbReference type="SAM" id="MobiDB-lite"/>
    </source>
</evidence>
<dbReference type="InterPro" id="IPR015424">
    <property type="entry name" value="PyrdxlP-dep_Trfase"/>
</dbReference>
<dbReference type="InterPro" id="IPR001917">
    <property type="entry name" value="Aminotrans_II_pyridoxalP_BS"/>
</dbReference>
<evidence type="ECO:0000256" key="2">
    <source>
        <dbReference type="ARBA" id="ARBA00010008"/>
    </source>
</evidence>
<dbReference type="EMBL" id="SRPO01000041">
    <property type="protein sequence ID" value="KAG5945784.1"/>
    <property type="molecule type" value="Genomic_DNA"/>
</dbReference>
<dbReference type="InterPro" id="IPR004839">
    <property type="entry name" value="Aminotransferase_I/II_large"/>
</dbReference>
<evidence type="ECO:0000313" key="9">
    <source>
        <dbReference type="Proteomes" id="UP000706124"/>
    </source>
</evidence>
<feature type="compositionally biased region" description="Acidic residues" evidence="6">
    <location>
        <begin position="206"/>
        <end position="217"/>
    </location>
</feature>
<dbReference type="GO" id="GO:0030170">
    <property type="term" value="F:pyridoxal phosphate binding"/>
    <property type="evidence" value="ECO:0007669"/>
    <property type="project" value="InterPro"/>
</dbReference>
<feature type="region of interest" description="Disordered" evidence="6">
    <location>
        <begin position="200"/>
        <end position="239"/>
    </location>
</feature>
<dbReference type="PROSITE" id="PS00599">
    <property type="entry name" value="AA_TRANSFER_CLASS_2"/>
    <property type="match status" value="1"/>
</dbReference>
<dbReference type="InterPro" id="IPR050087">
    <property type="entry name" value="AON_synthase_class-II"/>
</dbReference>
<dbReference type="Pfam" id="PF00155">
    <property type="entry name" value="Aminotran_1_2"/>
    <property type="match status" value="1"/>
</dbReference>
<dbReference type="Gene3D" id="3.90.1150.10">
    <property type="entry name" value="Aspartate Aminotransferase, domain 1"/>
    <property type="match status" value="2"/>
</dbReference>
<keyword evidence="3" id="KW-0808">Transferase</keyword>
<keyword evidence="4 5" id="KW-0663">Pyridoxal phosphate</keyword>
<name>A0A9P7SKD2_9HYPO</name>
<evidence type="ECO:0000313" key="8">
    <source>
        <dbReference type="EMBL" id="KAG5945784.1"/>
    </source>
</evidence>
<feature type="domain" description="Aminotransferase class I/classII large" evidence="7">
    <location>
        <begin position="89"/>
        <end position="469"/>
    </location>
</feature>
<organism evidence="8 9">
    <name type="scientific">Claviceps pazoutovae</name>
    <dbReference type="NCBI Taxonomy" id="1649127"/>
    <lineage>
        <taxon>Eukaryota</taxon>
        <taxon>Fungi</taxon>
        <taxon>Dikarya</taxon>
        <taxon>Ascomycota</taxon>
        <taxon>Pezizomycotina</taxon>
        <taxon>Sordariomycetes</taxon>
        <taxon>Hypocreomycetidae</taxon>
        <taxon>Hypocreales</taxon>
        <taxon>Clavicipitaceae</taxon>
        <taxon>Claviceps</taxon>
    </lineage>
</organism>
<evidence type="ECO:0000256" key="5">
    <source>
        <dbReference type="RuleBase" id="RU003693"/>
    </source>
</evidence>
<dbReference type="Gene3D" id="3.40.640.10">
    <property type="entry name" value="Type I PLP-dependent aspartate aminotransferase-like (Major domain)"/>
    <property type="match status" value="2"/>
</dbReference>
<keyword evidence="9" id="KW-1185">Reference proteome</keyword>
<reference evidence="8 9" key="1">
    <citation type="journal article" date="2020" name="bioRxiv">
        <title>Whole genome comparisons of ergot fungi reveals the divergence and evolution of species within the genus Claviceps are the result of varying mechanisms driving genome evolution and host range expansion.</title>
        <authorList>
            <person name="Wyka S.A."/>
            <person name="Mondo S.J."/>
            <person name="Liu M."/>
            <person name="Dettman J."/>
            <person name="Nalam V."/>
            <person name="Broders K.D."/>
        </authorList>
    </citation>
    <scope>NUCLEOTIDE SEQUENCE [LARGE SCALE GENOMIC DNA]</scope>
    <source>
        <strain evidence="8 9">CCC 1485</strain>
    </source>
</reference>
<protein>
    <recommendedName>
        <fullName evidence="7">Aminotransferase class I/classII large domain-containing protein</fullName>
    </recommendedName>
</protein>
<evidence type="ECO:0000256" key="1">
    <source>
        <dbReference type="ARBA" id="ARBA00001933"/>
    </source>
</evidence>
<sequence length="548" mass="59267">MTKPPTSLDETYSSLLARRALNNRLRTLTLPSPNTIDFSSNGYLSLSSHPAIKKQYLARLAQDSLPLLPASSSSAAASPLPQSHQQTQAQTFSLGSCGSRLLDGNSPLAEALEHEIAAFHGAPAALLFNSGFEANTGLFGCAPQKGDVVVYDELIHASVHDGVKLSRGKGVAFAHNCVRREGGFVEDGLPSLEEVLEGLERHDCEDVGEEERADEDESASRDVNDVVAEGSARTKNRRSRRRRTRRNIFIAVEAVYSMDGDLAPLQDLVDCVEACLPHGNGYIVVDEAHSTGWMGEKGRGMVSSLGLEDRIWARVHTFGKAMGCAGAAVLCSPPTRAYLINYARSLIYTTALGFPLLTAIQTAYDFLSTGQATPLARNLLGLTSLAHQLLSALSTKYRPPARLLRVPTEAPTSPIVPLFSDRARGLARYCQGRGFMVRAIVAPTVKKGTDRVRLCLHAGNTGYEVRGLCLAVESWLREELGGVEGEAVRVPSGGVVNGEAGSISACRVRESYEGQRGVHKVELKIPTVYHYREHQLQQPDGALQDLRT</sequence>
<dbReference type="OrthoDB" id="2382073at2759"/>
<dbReference type="GO" id="GO:0009102">
    <property type="term" value="P:biotin biosynthetic process"/>
    <property type="evidence" value="ECO:0007669"/>
    <property type="project" value="TreeGrafter"/>
</dbReference>
<evidence type="ECO:0000256" key="3">
    <source>
        <dbReference type="ARBA" id="ARBA00022679"/>
    </source>
</evidence>
<dbReference type="InterPro" id="IPR015421">
    <property type="entry name" value="PyrdxlP-dep_Trfase_major"/>
</dbReference>